<comment type="similarity">
    <text evidence="5">Belongs to the peptidase S26 family. IMP1 subfamily.</text>
</comment>
<evidence type="ECO:0000313" key="9">
    <source>
        <dbReference type="EMBL" id="RLK55476.1"/>
    </source>
</evidence>
<evidence type="ECO:0000256" key="5">
    <source>
        <dbReference type="ARBA" id="ARBA00038445"/>
    </source>
</evidence>
<dbReference type="EC" id="3.4.21.89" evidence="7"/>
<protein>
    <recommendedName>
        <fullName evidence="7">Signal peptidase I</fullName>
        <ecNumber evidence="7">3.4.21.89</ecNumber>
    </recommendedName>
</protein>
<dbReference type="GO" id="GO:0005886">
    <property type="term" value="C:plasma membrane"/>
    <property type="evidence" value="ECO:0007669"/>
    <property type="project" value="UniProtKB-SubCell"/>
</dbReference>
<keyword evidence="4" id="KW-0472">Membrane</keyword>
<dbReference type="PRINTS" id="PR00727">
    <property type="entry name" value="LEADERPTASE"/>
</dbReference>
<dbReference type="GO" id="GO:0004252">
    <property type="term" value="F:serine-type endopeptidase activity"/>
    <property type="evidence" value="ECO:0007669"/>
    <property type="project" value="InterPro"/>
</dbReference>
<dbReference type="Proteomes" id="UP000282454">
    <property type="component" value="Unassembled WGS sequence"/>
</dbReference>
<evidence type="ECO:0000313" key="10">
    <source>
        <dbReference type="Proteomes" id="UP000282454"/>
    </source>
</evidence>
<dbReference type="NCBIfam" id="TIGR02227">
    <property type="entry name" value="sigpep_I_bact"/>
    <property type="match status" value="1"/>
</dbReference>
<dbReference type="AlphaFoldDB" id="A0A421B079"/>
<evidence type="ECO:0000256" key="7">
    <source>
        <dbReference type="RuleBase" id="RU362042"/>
    </source>
</evidence>
<comment type="caution">
    <text evidence="9">The sequence shown here is derived from an EMBL/GenBank/DDBJ whole genome shotgun (WGS) entry which is preliminary data.</text>
</comment>
<reference evidence="9 10" key="1">
    <citation type="submission" date="2018-10" db="EMBL/GenBank/DDBJ databases">
        <title>Genomic Encyclopedia of Archaeal and Bacterial Type Strains, Phase II (KMG-II): from individual species to whole genera.</title>
        <authorList>
            <person name="Goeker M."/>
        </authorList>
    </citation>
    <scope>NUCLEOTIDE SEQUENCE [LARGE SCALE GENOMIC DNA]</scope>
    <source>
        <strain evidence="9 10">DSM 45657</strain>
    </source>
</reference>
<sequence>MRIRVWRVLGVATGVLGALVVAAVVAVAVLAIPITGGSMEPTLHDGDRVLPHPFLGQDDVERGDVVATRFSADGPLVVKRVIAVAGDRVRIDPGPVVRVLPAGENEWRAIPTAADWGTKPVECCGAGGKAAPVAAEALVPAGKLFLLGDNPGGSDDSRSLGWAPRDLVRAIVWTTVWPIGG</sequence>
<dbReference type="Pfam" id="PF10502">
    <property type="entry name" value="Peptidase_S26"/>
    <property type="match status" value="1"/>
</dbReference>
<dbReference type="OrthoDB" id="3296552at2"/>
<dbReference type="InterPro" id="IPR000223">
    <property type="entry name" value="Pept_S26A_signal_pept_1"/>
</dbReference>
<keyword evidence="10" id="KW-1185">Reference proteome</keyword>
<dbReference type="SUPFAM" id="SSF51306">
    <property type="entry name" value="LexA/Signal peptidase"/>
    <property type="match status" value="1"/>
</dbReference>
<proteinExistence type="inferred from homology"/>
<feature type="domain" description="Peptidase S26" evidence="8">
    <location>
        <begin position="15"/>
        <end position="173"/>
    </location>
</feature>
<dbReference type="InterPro" id="IPR019533">
    <property type="entry name" value="Peptidase_S26"/>
</dbReference>
<organism evidence="9 10">
    <name type="scientific">Actinokineospora cianjurensis</name>
    <dbReference type="NCBI Taxonomy" id="585224"/>
    <lineage>
        <taxon>Bacteria</taxon>
        <taxon>Bacillati</taxon>
        <taxon>Actinomycetota</taxon>
        <taxon>Actinomycetes</taxon>
        <taxon>Pseudonocardiales</taxon>
        <taxon>Pseudonocardiaceae</taxon>
        <taxon>Actinokineospora</taxon>
    </lineage>
</organism>
<dbReference type="InterPro" id="IPR052064">
    <property type="entry name" value="Mito_IMP1_subunit"/>
</dbReference>
<dbReference type="GO" id="GO:0006465">
    <property type="term" value="P:signal peptide processing"/>
    <property type="evidence" value="ECO:0007669"/>
    <property type="project" value="InterPro"/>
</dbReference>
<evidence type="ECO:0000256" key="2">
    <source>
        <dbReference type="ARBA" id="ARBA00022670"/>
    </source>
</evidence>
<accession>A0A421B079</accession>
<dbReference type="RefSeq" id="WP_121393242.1">
    <property type="nucleotide sequence ID" value="NZ_RCDD01000004.1"/>
</dbReference>
<evidence type="ECO:0000256" key="3">
    <source>
        <dbReference type="ARBA" id="ARBA00022801"/>
    </source>
</evidence>
<evidence type="ECO:0000256" key="4">
    <source>
        <dbReference type="ARBA" id="ARBA00023136"/>
    </source>
</evidence>
<gene>
    <name evidence="9" type="ORF">CLV68_4964</name>
</gene>
<evidence type="ECO:0000256" key="6">
    <source>
        <dbReference type="PIRSR" id="PIRSR600223-1"/>
    </source>
</evidence>
<dbReference type="InterPro" id="IPR019756">
    <property type="entry name" value="Pept_S26A_signal_pept_1_Ser-AS"/>
</dbReference>
<dbReference type="PANTHER" id="PTHR12383">
    <property type="entry name" value="PROTEASE FAMILY S26 MITOCHONDRIAL INNER MEMBRANE PROTEASE-RELATED"/>
    <property type="match status" value="1"/>
</dbReference>
<dbReference type="InterPro" id="IPR036286">
    <property type="entry name" value="LexA/Signal_pep-like_sf"/>
</dbReference>
<feature type="active site" evidence="6">
    <location>
        <position position="38"/>
    </location>
</feature>
<dbReference type="GO" id="GO:0009003">
    <property type="term" value="F:signal peptidase activity"/>
    <property type="evidence" value="ECO:0007669"/>
    <property type="project" value="UniProtKB-EC"/>
</dbReference>
<dbReference type="PROSITE" id="PS00501">
    <property type="entry name" value="SPASE_I_1"/>
    <property type="match status" value="1"/>
</dbReference>
<feature type="active site" evidence="6">
    <location>
        <position position="79"/>
    </location>
</feature>
<dbReference type="EMBL" id="RCDD01000004">
    <property type="protein sequence ID" value="RLK55476.1"/>
    <property type="molecule type" value="Genomic_DNA"/>
</dbReference>
<dbReference type="PANTHER" id="PTHR12383:SF16">
    <property type="entry name" value="MITOCHONDRIAL INNER MEMBRANE PROTEASE SUBUNIT 1"/>
    <property type="match status" value="1"/>
</dbReference>
<keyword evidence="2 7" id="KW-0645">Protease</keyword>
<evidence type="ECO:0000256" key="1">
    <source>
        <dbReference type="ARBA" id="ARBA00004401"/>
    </source>
</evidence>
<comment type="subcellular location">
    <subcellularLocation>
        <location evidence="1">Cell membrane</location>
        <topology evidence="1">Single-pass type II membrane protein</topology>
    </subcellularLocation>
    <subcellularLocation>
        <location evidence="7">Membrane</location>
        <topology evidence="7">Single-pass type II membrane protein</topology>
    </subcellularLocation>
</comment>
<comment type="catalytic activity">
    <reaction evidence="7">
        <text>Cleavage of hydrophobic, N-terminal signal or leader sequences from secreted and periplasmic proteins.</text>
        <dbReference type="EC" id="3.4.21.89"/>
    </reaction>
</comment>
<dbReference type="CDD" id="cd06530">
    <property type="entry name" value="S26_SPase_I"/>
    <property type="match status" value="1"/>
</dbReference>
<evidence type="ECO:0000259" key="8">
    <source>
        <dbReference type="Pfam" id="PF10502"/>
    </source>
</evidence>
<keyword evidence="3 7" id="KW-0378">Hydrolase</keyword>
<name>A0A421B079_9PSEU</name>
<dbReference type="Gene3D" id="2.10.109.10">
    <property type="entry name" value="Umud Fragment, subunit A"/>
    <property type="match status" value="1"/>
</dbReference>